<proteinExistence type="predicted"/>
<evidence type="ECO:0000313" key="2">
    <source>
        <dbReference type="Proteomes" id="UP000805193"/>
    </source>
</evidence>
<sequence>MAEAGSPTQPPPAAVTPAALRKHEADLISSSQEAFTNEDSKALAGMRHRATTQGAKPPNAKPVRRRITHTTSTPEVEGGINTRVRRPSAGSTGTNRSEISEIYTEVSIDVNETSSELRAESEPREDSEDKGEPWQEAYYRRRKKKGNMMETTALALANATKPTSQEDRYVIVFRAQERYDITSIPVRTLQRNFYTALNVDPARCRKEELPTFRSSKVTNTVSAIVQDRSQAQVLLKMKHIQAPDKVFEVVAHEIPPEDTCRGEAHGVDPNESPAEMLDALRCRYREILALRQQGACATVLYHDFITKVTLYRPTTVVCRRCQGLGHKEKVCTKKPRCPDCGCITQEGHVCELTYCVNCHALKHLATDPKCPARIRADQMLQQKSKPASTKEKPPQVAIEDFPLLNRDSSSHRKAPASRKKQKQEYDICRPSYRQESAVRKPQGYYADDEHEVRAWQEELRAIDTEKQADNDRYKRLEAELMQLKRKMEESDRRRDARRNTIQGHIKAAKEAHRAGREQQRQQKEQHVGNPTPEIKESAPSTQMLPNAMGNKPLRILQWNCRGLSQRRAELNHRLKDQTFDILLLQETKTDQITIPGYKQYYMPSSKHTYMKEEKIQAQAAIFIQEKMHHIIIDTSRWCTELQEVVAIRVALQSTERRLTIASAYLRPQKKRDYSWIMHLCKDYPDDFMVLGGDLNVHVESWGQPNKSPHAKALYEIMEQADVTMANDPTKPTRYPTIANKRESIIDITLTPANTARMLHWTVLDDAWGSDHFPIIIELNIGAKSKHPKKQTKTIIWDKFRENLLDQGNDFEPHQVTSLLTAAAKVAVDTRQVDEDTPTPDSHLLSLWDRRTKALTLYRKKEEKKTSHQGELAHE</sequence>
<organism evidence="1 2">
    <name type="scientific">Ixodes persulcatus</name>
    <name type="common">Taiga tick</name>
    <dbReference type="NCBI Taxonomy" id="34615"/>
    <lineage>
        <taxon>Eukaryota</taxon>
        <taxon>Metazoa</taxon>
        <taxon>Ecdysozoa</taxon>
        <taxon>Arthropoda</taxon>
        <taxon>Chelicerata</taxon>
        <taxon>Arachnida</taxon>
        <taxon>Acari</taxon>
        <taxon>Parasitiformes</taxon>
        <taxon>Ixodida</taxon>
        <taxon>Ixodoidea</taxon>
        <taxon>Ixodidae</taxon>
        <taxon>Ixodinae</taxon>
        <taxon>Ixodes</taxon>
    </lineage>
</organism>
<comment type="caution">
    <text evidence="1">The sequence shown here is derived from an EMBL/GenBank/DDBJ whole genome shotgun (WGS) entry which is preliminary data.</text>
</comment>
<evidence type="ECO:0000313" key="1">
    <source>
        <dbReference type="EMBL" id="KAG0425703.1"/>
    </source>
</evidence>
<dbReference type="EMBL" id="JABSTQ010009807">
    <property type="protein sequence ID" value="KAG0425703.1"/>
    <property type="molecule type" value="Genomic_DNA"/>
</dbReference>
<protein>
    <submittedName>
        <fullName evidence="1">Uncharacterized protein</fullName>
    </submittedName>
</protein>
<name>A0AC60PYD0_IXOPE</name>
<gene>
    <name evidence="1" type="ORF">HPB47_027132</name>
</gene>
<reference evidence="1 2" key="1">
    <citation type="journal article" date="2020" name="Cell">
        <title>Large-Scale Comparative Analyses of Tick Genomes Elucidate Their Genetic Diversity and Vector Capacities.</title>
        <authorList>
            <consortium name="Tick Genome and Microbiome Consortium (TIGMIC)"/>
            <person name="Jia N."/>
            <person name="Wang J."/>
            <person name="Shi W."/>
            <person name="Du L."/>
            <person name="Sun Y."/>
            <person name="Zhan W."/>
            <person name="Jiang J.F."/>
            <person name="Wang Q."/>
            <person name="Zhang B."/>
            <person name="Ji P."/>
            <person name="Bell-Sakyi L."/>
            <person name="Cui X.M."/>
            <person name="Yuan T.T."/>
            <person name="Jiang B.G."/>
            <person name="Yang W.F."/>
            <person name="Lam T.T."/>
            <person name="Chang Q.C."/>
            <person name="Ding S.J."/>
            <person name="Wang X.J."/>
            <person name="Zhu J.G."/>
            <person name="Ruan X.D."/>
            <person name="Zhao L."/>
            <person name="Wei J.T."/>
            <person name="Ye R.Z."/>
            <person name="Que T.C."/>
            <person name="Du C.H."/>
            <person name="Zhou Y.H."/>
            <person name="Cheng J.X."/>
            <person name="Dai P.F."/>
            <person name="Guo W.B."/>
            <person name="Han X.H."/>
            <person name="Huang E.J."/>
            <person name="Li L.F."/>
            <person name="Wei W."/>
            <person name="Gao Y.C."/>
            <person name="Liu J.Z."/>
            <person name="Shao H.Z."/>
            <person name="Wang X."/>
            <person name="Wang C.C."/>
            <person name="Yang T.C."/>
            <person name="Huo Q.B."/>
            <person name="Li W."/>
            <person name="Chen H.Y."/>
            <person name="Chen S.E."/>
            <person name="Zhou L.G."/>
            <person name="Ni X.B."/>
            <person name="Tian J.H."/>
            <person name="Sheng Y."/>
            <person name="Liu T."/>
            <person name="Pan Y.S."/>
            <person name="Xia L.Y."/>
            <person name="Li J."/>
            <person name="Zhao F."/>
            <person name="Cao W.C."/>
        </authorList>
    </citation>
    <scope>NUCLEOTIDE SEQUENCE [LARGE SCALE GENOMIC DNA]</scope>
    <source>
        <strain evidence="1">Iper-2018</strain>
    </source>
</reference>
<accession>A0AC60PYD0</accession>
<dbReference type="Proteomes" id="UP000805193">
    <property type="component" value="Unassembled WGS sequence"/>
</dbReference>
<keyword evidence="2" id="KW-1185">Reference proteome</keyword>